<protein>
    <recommendedName>
        <fullName evidence="4">MARVEL domain-containing protein</fullName>
    </recommendedName>
</protein>
<dbReference type="AlphaFoldDB" id="E4ZQQ3"/>
<evidence type="ECO:0008006" key="4">
    <source>
        <dbReference type="Google" id="ProtNLM"/>
    </source>
</evidence>
<feature type="transmembrane region" description="Helical" evidence="1">
    <location>
        <begin position="50"/>
        <end position="67"/>
    </location>
</feature>
<dbReference type="EMBL" id="FP929116">
    <property type="protein sequence ID" value="CBX94058.1"/>
    <property type="molecule type" value="Genomic_DNA"/>
</dbReference>
<dbReference type="STRING" id="985895.E4ZQQ3"/>
<keyword evidence="1" id="KW-0472">Membrane</keyword>
<dbReference type="Proteomes" id="UP000002668">
    <property type="component" value="Genome"/>
</dbReference>
<dbReference type="OrthoDB" id="3436860at2759"/>
<keyword evidence="1" id="KW-0812">Transmembrane</keyword>
<sequence>MNFFVTYFASVERFSRSIHITQAILVLTALIVGCVLLADGSMPRSRSTTLILVYAIKSAIFLLYQYLTKKTERFRRFASLKAYMILDALDCLLWFTAFIISCMGGSRCRGKSCVVIGIAAAISVLLCLTYVLTSSMAIRNWRISRRPSKAVTKSPSEA</sequence>
<feature type="transmembrane region" description="Helical" evidence="1">
    <location>
        <begin position="113"/>
        <end position="132"/>
    </location>
</feature>
<gene>
    <name evidence="2" type="ORF">LEMA_P037320.1</name>
</gene>
<accession>E4ZQQ3</accession>
<dbReference type="InParanoid" id="E4ZQQ3"/>
<dbReference type="HOGENOM" id="CLU_102612_1_0_1"/>
<feature type="transmembrane region" description="Helical" evidence="1">
    <location>
        <begin position="82"/>
        <end position="101"/>
    </location>
</feature>
<evidence type="ECO:0000313" key="2">
    <source>
        <dbReference type="EMBL" id="CBX94058.1"/>
    </source>
</evidence>
<dbReference type="eggNOG" id="ENOG502S9R5">
    <property type="taxonomic scope" value="Eukaryota"/>
</dbReference>
<dbReference type="OMA" id="APGCILG"/>
<evidence type="ECO:0000313" key="3">
    <source>
        <dbReference type="Proteomes" id="UP000002668"/>
    </source>
</evidence>
<evidence type="ECO:0000256" key="1">
    <source>
        <dbReference type="SAM" id="Phobius"/>
    </source>
</evidence>
<proteinExistence type="predicted"/>
<feature type="transmembrane region" description="Helical" evidence="1">
    <location>
        <begin position="20"/>
        <end position="38"/>
    </location>
</feature>
<name>E4ZQQ3_LEPMJ</name>
<dbReference type="VEuPathDB" id="FungiDB:LEMA_P037320.1"/>
<organism evidence="3">
    <name type="scientific">Leptosphaeria maculans (strain JN3 / isolate v23.1.3 / race Av1-4-5-6-7-8)</name>
    <name type="common">Blackleg fungus</name>
    <name type="synonym">Phoma lingam</name>
    <dbReference type="NCBI Taxonomy" id="985895"/>
    <lineage>
        <taxon>Eukaryota</taxon>
        <taxon>Fungi</taxon>
        <taxon>Dikarya</taxon>
        <taxon>Ascomycota</taxon>
        <taxon>Pezizomycotina</taxon>
        <taxon>Dothideomycetes</taxon>
        <taxon>Pleosporomycetidae</taxon>
        <taxon>Pleosporales</taxon>
        <taxon>Pleosporineae</taxon>
        <taxon>Leptosphaeriaceae</taxon>
        <taxon>Plenodomus</taxon>
        <taxon>Plenodomus lingam/Leptosphaeria maculans species complex</taxon>
    </lineage>
</organism>
<keyword evidence="1" id="KW-1133">Transmembrane helix</keyword>
<reference evidence="3" key="1">
    <citation type="journal article" date="2011" name="Nat. Commun.">
        <title>Effector diversification within compartments of the Leptosphaeria maculans genome affected by Repeat-Induced Point mutations.</title>
        <authorList>
            <person name="Rouxel T."/>
            <person name="Grandaubert J."/>
            <person name="Hane J.K."/>
            <person name="Hoede C."/>
            <person name="van de Wouw A.P."/>
            <person name="Couloux A."/>
            <person name="Dominguez V."/>
            <person name="Anthouard V."/>
            <person name="Bally P."/>
            <person name="Bourras S."/>
            <person name="Cozijnsen A.J."/>
            <person name="Ciuffetti L.M."/>
            <person name="Degrave A."/>
            <person name="Dilmaghani A."/>
            <person name="Duret L."/>
            <person name="Fudal I."/>
            <person name="Goodwin S.B."/>
            <person name="Gout L."/>
            <person name="Glaser N."/>
            <person name="Linglin J."/>
            <person name="Kema G.H.J."/>
            <person name="Lapalu N."/>
            <person name="Lawrence C.B."/>
            <person name="May K."/>
            <person name="Meyer M."/>
            <person name="Ollivier B."/>
            <person name="Poulain J."/>
            <person name="Schoch C.L."/>
            <person name="Simon A."/>
            <person name="Spatafora J.W."/>
            <person name="Stachowiak A."/>
            <person name="Turgeon B.G."/>
            <person name="Tyler B.M."/>
            <person name="Vincent D."/>
            <person name="Weissenbach J."/>
            <person name="Amselem J."/>
            <person name="Quesneville H."/>
            <person name="Oliver R.P."/>
            <person name="Wincker P."/>
            <person name="Balesdent M.-H."/>
            <person name="Howlett B.J."/>
        </authorList>
    </citation>
    <scope>NUCLEOTIDE SEQUENCE [LARGE SCALE GENOMIC DNA]</scope>
    <source>
        <strain evidence="3">JN3 / isolate v23.1.3 / race Av1-4-5-6-7-8</strain>
    </source>
</reference>
<keyword evidence="3" id="KW-1185">Reference proteome</keyword>